<reference evidence="2 3" key="1">
    <citation type="journal article" date="2013" name="PLoS Genet.">
        <title>Plant-symbiotic fungi as chemical engineers: Multi-genome analysis of the Clavicipitaceae reveals dynamics of alkaloid loci.</title>
        <authorList>
            <person name="Schardl C.L."/>
            <person name="Young C.A."/>
            <person name="Hesse U."/>
            <person name="Amyotte S.G."/>
            <person name="Andreeva K."/>
            <person name="Calie P.J."/>
            <person name="Fleetwood D.J."/>
            <person name="Haws D.C."/>
            <person name="Moore N."/>
            <person name="Oeser B."/>
            <person name="Panaccione D.G."/>
            <person name="Schweri K.K."/>
            <person name="Voisey C.R."/>
            <person name="Farman M.L."/>
            <person name="Jaromczyk J.W."/>
            <person name="Roe B.A."/>
            <person name="O'Sullivan D.M."/>
            <person name="Scott B."/>
            <person name="Tudzynski P."/>
            <person name="An Z."/>
            <person name="Arnaoudova E.G."/>
            <person name="Bullock C.T."/>
            <person name="Charlton N.D."/>
            <person name="Chen L."/>
            <person name="Cox M."/>
            <person name="Dinkins R.D."/>
            <person name="Florea S."/>
            <person name="Glenn A.E."/>
            <person name="Gordon A."/>
            <person name="Gueldener U."/>
            <person name="Harris D.R."/>
            <person name="Hollin W."/>
            <person name="Jaromczyk J."/>
            <person name="Johnson R.D."/>
            <person name="Khan A.K."/>
            <person name="Leistner E."/>
            <person name="Leuchtmann A."/>
            <person name="Li C."/>
            <person name="Liu J."/>
            <person name="Liu J."/>
            <person name="Liu M."/>
            <person name="Mace W."/>
            <person name="Machado C."/>
            <person name="Nagabhyru P."/>
            <person name="Pan J."/>
            <person name="Schmid J."/>
            <person name="Sugawara K."/>
            <person name="Steiner U."/>
            <person name="Takach J.E."/>
            <person name="Tanaka E."/>
            <person name="Webb J.S."/>
            <person name="Wilson E.V."/>
            <person name="Wiseman J.L."/>
            <person name="Yoshida R."/>
            <person name="Zeng Z."/>
        </authorList>
    </citation>
    <scope>NUCLEOTIDE SEQUENCE [LARGE SCALE GENOMIC DNA]</scope>
    <source>
        <strain evidence="2 3">20.1</strain>
    </source>
</reference>
<dbReference type="VEuPathDB" id="FungiDB:CPUR_06237"/>
<dbReference type="HOGENOM" id="CLU_2960576_0_0_1"/>
<sequence>MGPYPRLEAKVRPGMVRGHGRRQPSNVIHHTGRFSTADGALTPLSSAPQRNGGGTPIGH</sequence>
<dbReference type="EMBL" id="CAGA01000041">
    <property type="protein sequence ID" value="CCE32377.1"/>
    <property type="molecule type" value="Genomic_DNA"/>
</dbReference>
<dbReference type="Proteomes" id="UP000016801">
    <property type="component" value="Unassembled WGS sequence"/>
</dbReference>
<organism evidence="2 3">
    <name type="scientific">Claviceps purpurea (strain 20.1)</name>
    <name type="common">Ergot fungus</name>
    <name type="synonym">Sphacelia segetum</name>
    <dbReference type="NCBI Taxonomy" id="1111077"/>
    <lineage>
        <taxon>Eukaryota</taxon>
        <taxon>Fungi</taxon>
        <taxon>Dikarya</taxon>
        <taxon>Ascomycota</taxon>
        <taxon>Pezizomycotina</taxon>
        <taxon>Sordariomycetes</taxon>
        <taxon>Hypocreomycetidae</taxon>
        <taxon>Hypocreales</taxon>
        <taxon>Clavicipitaceae</taxon>
        <taxon>Claviceps</taxon>
    </lineage>
</organism>
<comment type="caution">
    <text evidence="2">The sequence shown here is derived from an EMBL/GenBank/DDBJ whole genome shotgun (WGS) entry which is preliminary data.</text>
</comment>
<proteinExistence type="predicted"/>
<dbReference type="AlphaFoldDB" id="M1VX44"/>
<gene>
    <name evidence="2" type="ORF">CPUR_06237</name>
</gene>
<accession>M1VX44</accession>
<evidence type="ECO:0000313" key="2">
    <source>
        <dbReference type="EMBL" id="CCE32377.1"/>
    </source>
</evidence>
<keyword evidence="3" id="KW-1185">Reference proteome</keyword>
<feature type="region of interest" description="Disordered" evidence="1">
    <location>
        <begin position="1"/>
        <end position="59"/>
    </location>
</feature>
<evidence type="ECO:0000256" key="1">
    <source>
        <dbReference type="SAM" id="MobiDB-lite"/>
    </source>
</evidence>
<name>M1VX44_CLAP2</name>
<evidence type="ECO:0000313" key="3">
    <source>
        <dbReference type="Proteomes" id="UP000016801"/>
    </source>
</evidence>
<protein>
    <submittedName>
        <fullName evidence="2">Uncharacterized protein</fullName>
    </submittedName>
</protein>